<dbReference type="EMBL" id="JABVXQ010000007">
    <property type="protein sequence ID" value="KAF6099835.1"/>
    <property type="molecule type" value="Genomic_DNA"/>
</dbReference>
<evidence type="ECO:0000313" key="3">
    <source>
        <dbReference type="Proteomes" id="UP000664940"/>
    </source>
</evidence>
<proteinExistence type="predicted"/>
<feature type="compositionally biased region" description="Polar residues" evidence="1">
    <location>
        <begin position="97"/>
        <end position="110"/>
    </location>
</feature>
<organism evidence="2 3">
    <name type="scientific">Phyllostomus discolor</name>
    <name type="common">pale spear-nosed bat</name>
    <dbReference type="NCBI Taxonomy" id="89673"/>
    <lineage>
        <taxon>Eukaryota</taxon>
        <taxon>Metazoa</taxon>
        <taxon>Chordata</taxon>
        <taxon>Craniata</taxon>
        <taxon>Vertebrata</taxon>
        <taxon>Euteleostomi</taxon>
        <taxon>Mammalia</taxon>
        <taxon>Eutheria</taxon>
        <taxon>Laurasiatheria</taxon>
        <taxon>Chiroptera</taxon>
        <taxon>Yangochiroptera</taxon>
        <taxon>Phyllostomidae</taxon>
        <taxon>Phyllostominae</taxon>
        <taxon>Phyllostomus</taxon>
    </lineage>
</organism>
<reference evidence="2 3" key="1">
    <citation type="journal article" date="2020" name="Nature">
        <title>Six reference-quality genomes reveal evolution of bat adaptations.</title>
        <authorList>
            <person name="Jebb D."/>
            <person name="Huang Z."/>
            <person name="Pippel M."/>
            <person name="Hughes G.M."/>
            <person name="Lavrichenko K."/>
            <person name="Devanna P."/>
            <person name="Winkler S."/>
            <person name="Jermiin L.S."/>
            <person name="Skirmuntt E.C."/>
            <person name="Katzourakis A."/>
            <person name="Burkitt-Gray L."/>
            <person name="Ray D.A."/>
            <person name="Sullivan K.A.M."/>
            <person name="Roscito J.G."/>
            <person name="Kirilenko B.M."/>
            <person name="Davalos L.M."/>
            <person name="Corthals A.P."/>
            <person name="Power M.L."/>
            <person name="Jones G."/>
            <person name="Ransome R.D."/>
            <person name="Dechmann D.K.N."/>
            <person name="Locatelli A.G."/>
            <person name="Puechmaille S.J."/>
            <person name="Fedrigo O."/>
            <person name="Jarvis E.D."/>
            <person name="Hiller M."/>
            <person name="Vernes S.C."/>
            <person name="Myers E.W."/>
            <person name="Teeling E.C."/>
        </authorList>
    </citation>
    <scope>NUCLEOTIDE SEQUENCE [LARGE SCALE GENOMIC DNA]</scope>
    <source>
        <strain evidence="2">Bat1K_MPI-CBG_1</strain>
    </source>
</reference>
<feature type="compositionally biased region" description="Low complexity" evidence="1">
    <location>
        <begin position="125"/>
        <end position="136"/>
    </location>
</feature>
<evidence type="ECO:0000256" key="1">
    <source>
        <dbReference type="SAM" id="MobiDB-lite"/>
    </source>
</evidence>
<protein>
    <submittedName>
        <fullName evidence="2">Uncharacterized protein</fullName>
    </submittedName>
</protein>
<name>A0A834DXG4_9CHIR</name>
<gene>
    <name evidence="2" type="ORF">HJG60_011566</name>
</gene>
<feature type="region of interest" description="Disordered" evidence="1">
    <location>
        <begin position="87"/>
        <end position="142"/>
    </location>
</feature>
<accession>A0A834DXG4</accession>
<evidence type="ECO:0000313" key="2">
    <source>
        <dbReference type="EMBL" id="KAF6099835.1"/>
    </source>
</evidence>
<dbReference type="AlphaFoldDB" id="A0A834DXG4"/>
<comment type="caution">
    <text evidence="2">The sequence shown here is derived from an EMBL/GenBank/DDBJ whole genome shotgun (WGS) entry which is preliminary data.</text>
</comment>
<sequence>MGILFYLFIFKDFIYLFLEREGRAIERERNINVRLLGVMVCNPGMYPGWESNLRHFGSQPELNPLSYASQGLGMGILEQAVNKPCLRSRGRPPLHPQTANTTLKSDQGKSSGALCPGALGRTGEARPPSRSRPASSGHGEGRSGSALGAFSFLGPCPSLPSPPTLHAAPFLWPVFFFFF</sequence>
<dbReference type="Proteomes" id="UP000664940">
    <property type="component" value="Unassembled WGS sequence"/>
</dbReference>